<feature type="transmembrane region" description="Helical" evidence="1">
    <location>
        <begin position="248"/>
        <end position="273"/>
    </location>
</feature>
<dbReference type="KEGG" id="csl:COCSUDRAFT_64330"/>
<keyword evidence="1" id="KW-0812">Transmembrane</keyword>
<feature type="transmembrane region" description="Helical" evidence="1">
    <location>
        <begin position="387"/>
        <end position="413"/>
    </location>
</feature>
<comment type="caution">
    <text evidence="2">The sequence shown here is derived from an EMBL/GenBank/DDBJ whole genome shotgun (WGS) entry which is preliminary data.</text>
</comment>
<evidence type="ECO:0000313" key="3">
    <source>
        <dbReference type="Proteomes" id="UP000007264"/>
    </source>
</evidence>
<dbReference type="GeneID" id="17045694"/>
<reference evidence="2 3" key="1">
    <citation type="journal article" date="2012" name="Genome Biol.">
        <title>The genome of the polar eukaryotic microalga coccomyxa subellipsoidea reveals traits of cold adaptation.</title>
        <authorList>
            <person name="Blanc G."/>
            <person name="Agarkova I."/>
            <person name="Grimwood J."/>
            <person name="Kuo A."/>
            <person name="Brueggeman A."/>
            <person name="Dunigan D."/>
            <person name="Gurnon J."/>
            <person name="Ladunga I."/>
            <person name="Lindquist E."/>
            <person name="Lucas S."/>
            <person name="Pangilinan J."/>
            <person name="Proschold T."/>
            <person name="Salamov A."/>
            <person name="Schmutz J."/>
            <person name="Weeks D."/>
            <person name="Yamada T."/>
            <person name="Claverie J.M."/>
            <person name="Grigoriev I."/>
            <person name="Van Etten J."/>
            <person name="Lomsadze A."/>
            <person name="Borodovsky M."/>
        </authorList>
    </citation>
    <scope>NUCLEOTIDE SEQUENCE [LARGE SCALE GENOMIC DNA]</scope>
    <source>
        <strain evidence="2 3">C-169</strain>
    </source>
</reference>
<dbReference type="AlphaFoldDB" id="I0ZAL0"/>
<protein>
    <submittedName>
        <fullName evidence="2">Uncharacterized protein</fullName>
    </submittedName>
</protein>
<evidence type="ECO:0000256" key="1">
    <source>
        <dbReference type="SAM" id="Phobius"/>
    </source>
</evidence>
<dbReference type="OrthoDB" id="2016540at2759"/>
<dbReference type="STRING" id="574566.I0ZAL0"/>
<dbReference type="Proteomes" id="UP000007264">
    <property type="component" value="Unassembled WGS sequence"/>
</dbReference>
<feature type="transmembrane region" description="Helical" evidence="1">
    <location>
        <begin position="279"/>
        <end position="303"/>
    </location>
</feature>
<keyword evidence="1" id="KW-1133">Transmembrane helix</keyword>
<organism evidence="2 3">
    <name type="scientific">Coccomyxa subellipsoidea (strain C-169)</name>
    <name type="common">Green microalga</name>
    <dbReference type="NCBI Taxonomy" id="574566"/>
    <lineage>
        <taxon>Eukaryota</taxon>
        <taxon>Viridiplantae</taxon>
        <taxon>Chlorophyta</taxon>
        <taxon>core chlorophytes</taxon>
        <taxon>Trebouxiophyceae</taxon>
        <taxon>Trebouxiophyceae incertae sedis</taxon>
        <taxon>Coccomyxaceae</taxon>
        <taxon>Coccomyxa</taxon>
        <taxon>Coccomyxa subellipsoidea</taxon>
    </lineage>
</organism>
<dbReference type="RefSeq" id="XP_005652223.1">
    <property type="nucleotide sequence ID" value="XM_005652166.1"/>
</dbReference>
<proteinExistence type="predicted"/>
<feature type="transmembrane region" description="Helical" evidence="1">
    <location>
        <begin position="66"/>
        <end position="81"/>
    </location>
</feature>
<name>I0ZAL0_COCSC</name>
<accession>I0ZAL0</accession>
<gene>
    <name evidence="2" type="ORF">COCSUDRAFT_64330</name>
</gene>
<sequence>MADLQEIKASLPLEDQVAIDQLGKQLAAERKQLRLFRHPIRTLYYFSACAGSAAVRGGLWLLKHRITLTLLLPAIAGYIFLKHTGQQAEELQRAETWVQYVVWWVGLGILSSIGLGTGMHSGLLFLFPHMLKVCLAAEECGHLNFDSRVDMWWNSDSFHCGSGPRGTVHFHDIFLKVLPAALLWGSGTAIGEIPPYAFSYHAAKAGIRNEEWDNMFKVKPVSEGQGFFEALLNRMKNWMLGFIQRHGFWGIFLLAAWPNALFDLCGICCGHFLMPFWEFFGATLAGKAIVKVNMQALVLVSLFRQQTRVKVMEWIEWCLPDRIPWLWDALGHTATPAQVVHQAIVSNIASFQAGVARRQAATSLDRRWFWERLGDNFRSVSAARAWLWSYVPIVGGASAWPSLVFLMVMHFVVSCLEQFAQSQATYEHNRAILAEAQRRQKAHASR</sequence>
<feature type="transmembrane region" description="Helical" evidence="1">
    <location>
        <begin position="101"/>
        <end position="127"/>
    </location>
</feature>
<dbReference type="eggNOG" id="KOG1109">
    <property type="taxonomic scope" value="Eukaryota"/>
</dbReference>
<keyword evidence="3" id="KW-1185">Reference proteome</keyword>
<dbReference type="EMBL" id="AGSI01000001">
    <property type="protein sequence ID" value="EIE27679.1"/>
    <property type="molecule type" value="Genomic_DNA"/>
</dbReference>
<feature type="transmembrane region" description="Helical" evidence="1">
    <location>
        <begin position="42"/>
        <end position="59"/>
    </location>
</feature>
<keyword evidence="1" id="KW-0472">Membrane</keyword>
<evidence type="ECO:0000313" key="2">
    <source>
        <dbReference type="EMBL" id="EIE27679.1"/>
    </source>
</evidence>